<evidence type="ECO:0000313" key="2">
    <source>
        <dbReference type="Proteomes" id="UP000821845"/>
    </source>
</evidence>
<dbReference type="EMBL" id="CM023481">
    <property type="protein sequence ID" value="KAH6945868.1"/>
    <property type="molecule type" value="Genomic_DNA"/>
</dbReference>
<protein>
    <submittedName>
        <fullName evidence="1">Uncharacterized protein</fullName>
    </submittedName>
</protein>
<sequence>MPPIPQEHIKIGLRPSGGLNLGKTGPTTVGKAITAAAGLSLVQTLDDVISPNVIENILVASAPLRENAKRYVRIMSIIMTDKAYEVNTYETTHGDTYKAVIRNVDIADGPAALERNNLNDRNPLALGVKRIKNSGSVIILLDGLRLVNIAKYGPTLVHWFLYRKQVHVC</sequence>
<dbReference type="Proteomes" id="UP000821845">
    <property type="component" value="Chromosome 1"/>
</dbReference>
<gene>
    <name evidence="1" type="ORF">HPB50_010377</name>
</gene>
<name>A0ACB7TFM1_HYAAI</name>
<evidence type="ECO:0000313" key="1">
    <source>
        <dbReference type="EMBL" id="KAH6945868.1"/>
    </source>
</evidence>
<reference evidence="1" key="1">
    <citation type="submission" date="2020-05" db="EMBL/GenBank/DDBJ databases">
        <title>Large-scale comparative analyses of tick genomes elucidate their genetic diversity and vector capacities.</title>
        <authorList>
            <person name="Jia N."/>
            <person name="Wang J."/>
            <person name="Shi W."/>
            <person name="Du L."/>
            <person name="Sun Y."/>
            <person name="Zhan W."/>
            <person name="Jiang J."/>
            <person name="Wang Q."/>
            <person name="Zhang B."/>
            <person name="Ji P."/>
            <person name="Sakyi L.B."/>
            <person name="Cui X."/>
            <person name="Yuan T."/>
            <person name="Jiang B."/>
            <person name="Yang W."/>
            <person name="Lam T.T.-Y."/>
            <person name="Chang Q."/>
            <person name="Ding S."/>
            <person name="Wang X."/>
            <person name="Zhu J."/>
            <person name="Ruan X."/>
            <person name="Zhao L."/>
            <person name="Wei J."/>
            <person name="Que T."/>
            <person name="Du C."/>
            <person name="Cheng J."/>
            <person name="Dai P."/>
            <person name="Han X."/>
            <person name="Huang E."/>
            <person name="Gao Y."/>
            <person name="Liu J."/>
            <person name="Shao H."/>
            <person name="Ye R."/>
            <person name="Li L."/>
            <person name="Wei W."/>
            <person name="Wang X."/>
            <person name="Wang C."/>
            <person name="Yang T."/>
            <person name="Huo Q."/>
            <person name="Li W."/>
            <person name="Guo W."/>
            <person name="Chen H."/>
            <person name="Zhou L."/>
            <person name="Ni X."/>
            <person name="Tian J."/>
            <person name="Zhou Y."/>
            <person name="Sheng Y."/>
            <person name="Liu T."/>
            <person name="Pan Y."/>
            <person name="Xia L."/>
            <person name="Li J."/>
            <person name="Zhao F."/>
            <person name="Cao W."/>
        </authorList>
    </citation>
    <scope>NUCLEOTIDE SEQUENCE</scope>
    <source>
        <strain evidence="1">Hyas-2018</strain>
    </source>
</reference>
<proteinExistence type="predicted"/>
<comment type="caution">
    <text evidence="1">The sequence shown here is derived from an EMBL/GenBank/DDBJ whole genome shotgun (WGS) entry which is preliminary data.</text>
</comment>
<organism evidence="1 2">
    <name type="scientific">Hyalomma asiaticum</name>
    <name type="common">Tick</name>
    <dbReference type="NCBI Taxonomy" id="266040"/>
    <lineage>
        <taxon>Eukaryota</taxon>
        <taxon>Metazoa</taxon>
        <taxon>Ecdysozoa</taxon>
        <taxon>Arthropoda</taxon>
        <taxon>Chelicerata</taxon>
        <taxon>Arachnida</taxon>
        <taxon>Acari</taxon>
        <taxon>Parasitiformes</taxon>
        <taxon>Ixodida</taxon>
        <taxon>Ixodoidea</taxon>
        <taxon>Ixodidae</taxon>
        <taxon>Hyalomminae</taxon>
        <taxon>Hyalomma</taxon>
    </lineage>
</organism>
<keyword evidence="2" id="KW-1185">Reference proteome</keyword>
<accession>A0ACB7TFM1</accession>